<dbReference type="EMBL" id="WIAO01000029">
    <property type="protein sequence ID" value="MQM27794.1"/>
    <property type="molecule type" value="Genomic_DNA"/>
</dbReference>
<dbReference type="Gene3D" id="3.40.190.10">
    <property type="entry name" value="Periplasmic binding protein-like II"/>
    <property type="match status" value="1"/>
</dbReference>
<dbReference type="Gene3D" id="3.10.105.10">
    <property type="entry name" value="Dipeptide-binding Protein, Domain 3"/>
    <property type="match status" value="1"/>
</dbReference>
<evidence type="ECO:0000313" key="3">
    <source>
        <dbReference type="Proteomes" id="UP000477750"/>
    </source>
</evidence>
<dbReference type="InterPro" id="IPR030678">
    <property type="entry name" value="Peptide/Ni-bd"/>
</dbReference>
<dbReference type="InterPro" id="IPR039424">
    <property type="entry name" value="SBP_5"/>
</dbReference>
<proteinExistence type="predicted"/>
<dbReference type="Proteomes" id="UP000477750">
    <property type="component" value="Unassembled WGS sequence"/>
</dbReference>
<evidence type="ECO:0000313" key="2">
    <source>
        <dbReference type="EMBL" id="MQM27794.1"/>
    </source>
</evidence>
<dbReference type="Pfam" id="PF00496">
    <property type="entry name" value="SBP_bac_5"/>
    <property type="match status" value="1"/>
</dbReference>
<feature type="domain" description="Solute-binding protein family 5" evidence="1">
    <location>
        <begin position="135"/>
        <end position="523"/>
    </location>
</feature>
<evidence type="ECO:0000259" key="1">
    <source>
        <dbReference type="Pfam" id="PF00496"/>
    </source>
</evidence>
<dbReference type="GO" id="GO:0042597">
    <property type="term" value="C:periplasmic space"/>
    <property type="evidence" value="ECO:0007669"/>
    <property type="project" value="UniProtKB-ARBA"/>
</dbReference>
<accession>A0A6L5GDL6</accession>
<gene>
    <name evidence="2" type="ORF">GFD30_19800</name>
</gene>
<dbReference type="GO" id="GO:0043190">
    <property type="term" value="C:ATP-binding cassette (ABC) transporter complex"/>
    <property type="evidence" value="ECO:0007669"/>
    <property type="project" value="InterPro"/>
</dbReference>
<sequence>MAGFIRQSRRNIARARSLVTVRQVTISQRTLTFSCVVRHGVRYPTTHSHPGAFPVRRMRMTVAAIAAAGLAAATAACAGDEGDVDGEGDGGGVINMQIGEVRSLIPGGSGESEGYRIIKNVYDGLVYYDIETGEPENLVAEEITSPDNQTWTIKIKDGLTFHNGEPVNADAFIRSWDRTAYAPNALPLNYFFGTFEGYAEMNPDPLPEDQWADPEVPEYPEVATTHLSGVTAVDDLTIEVKLTAPFIGFPTMLGYEAFYPVAEECLADLEACEATPIGNGPFMFEEPYDPQAGGTAVVWEDYAGDKPKIDAVEWHVYLEGDDCWADFLTGDIDICSPSAADYQSAMSDTELAERVIQQPDPSILMLAFPLYDEKFQDVNVRRAISMAIDREGVLNVVGPERFTPLDEWVPESILGGGTNSCGEYCTYDPEAAQELLAQAGGWPEGEPLKIWVNDAADNLDIFRAIGDSISESLGITYELVPMEWTEFLTARENHQLDGPFRSGWGPDYNLNENYLEPIYGGGASVNDQGWENEAYNAKIAEAGAAATLDEAVALYAEAEAILAEDMPSVPVFGENFNFFYTERLDNVEVHPIYAGPRGDCELRTVTITE</sequence>
<dbReference type="PANTHER" id="PTHR30290">
    <property type="entry name" value="PERIPLASMIC BINDING COMPONENT OF ABC TRANSPORTER"/>
    <property type="match status" value="1"/>
</dbReference>
<name>A0A6L5GDL6_9ACTN</name>
<dbReference type="CDD" id="cd00995">
    <property type="entry name" value="PBP2_NikA_DppA_OppA_like"/>
    <property type="match status" value="1"/>
</dbReference>
<dbReference type="PANTHER" id="PTHR30290:SF83">
    <property type="entry name" value="ABC TRANSPORTER SUBSTRATE-BINDING PROTEIN"/>
    <property type="match status" value="1"/>
</dbReference>
<dbReference type="GO" id="GO:1904680">
    <property type="term" value="F:peptide transmembrane transporter activity"/>
    <property type="evidence" value="ECO:0007669"/>
    <property type="project" value="TreeGrafter"/>
</dbReference>
<dbReference type="GO" id="GO:0015833">
    <property type="term" value="P:peptide transport"/>
    <property type="evidence" value="ECO:0007669"/>
    <property type="project" value="TreeGrafter"/>
</dbReference>
<dbReference type="AlphaFoldDB" id="A0A6L5GDL6"/>
<dbReference type="PIRSF" id="PIRSF002741">
    <property type="entry name" value="MppA"/>
    <property type="match status" value="1"/>
</dbReference>
<comment type="caution">
    <text evidence="2">The sequence shown here is derived from an EMBL/GenBank/DDBJ whole genome shotgun (WGS) entry which is preliminary data.</text>
</comment>
<dbReference type="InterPro" id="IPR000914">
    <property type="entry name" value="SBP_5_dom"/>
</dbReference>
<keyword evidence="3" id="KW-1185">Reference proteome</keyword>
<protein>
    <recommendedName>
        <fullName evidence="1">Solute-binding protein family 5 domain-containing protein</fullName>
    </recommendedName>
</protein>
<dbReference type="SUPFAM" id="SSF53850">
    <property type="entry name" value="Periplasmic binding protein-like II"/>
    <property type="match status" value="1"/>
</dbReference>
<dbReference type="Gene3D" id="3.90.76.10">
    <property type="entry name" value="Dipeptide-binding Protein, Domain 1"/>
    <property type="match status" value="1"/>
</dbReference>
<organism evidence="2 3">
    <name type="scientific">Glycomyces albidus</name>
    <dbReference type="NCBI Taxonomy" id="2656774"/>
    <lineage>
        <taxon>Bacteria</taxon>
        <taxon>Bacillati</taxon>
        <taxon>Actinomycetota</taxon>
        <taxon>Actinomycetes</taxon>
        <taxon>Glycomycetales</taxon>
        <taxon>Glycomycetaceae</taxon>
        <taxon>Glycomyces</taxon>
    </lineage>
</organism>
<reference evidence="2 3" key="1">
    <citation type="submission" date="2019-10" db="EMBL/GenBank/DDBJ databases">
        <title>Glycomyces albidus sp. nov., a novel actinomycete isolated from rhizosphere soil of wheat (Triticum aestivum L.).</title>
        <authorList>
            <person name="Qian L."/>
        </authorList>
    </citation>
    <scope>NUCLEOTIDE SEQUENCE [LARGE SCALE GENOMIC DNA]</scope>
    <source>
        <strain evidence="2 3">NEAU-7082</strain>
    </source>
</reference>